<dbReference type="Proteomes" id="UP000681526">
    <property type="component" value="Unassembled WGS sequence"/>
</dbReference>
<dbReference type="Pfam" id="PF08671">
    <property type="entry name" value="SinI"/>
    <property type="match status" value="1"/>
</dbReference>
<accession>A0ABM8V407</accession>
<keyword evidence="3" id="KW-1185">Reference proteome</keyword>
<organism evidence="2 3">
    <name type="scientific">Thermobacillus xylanilyticus</name>
    <dbReference type="NCBI Taxonomy" id="76633"/>
    <lineage>
        <taxon>Bacteria</taxon>
        <taxon>Bacillati</taxon>
        <taxon>Bacillota</taxon>
        <taxon>Bacilli</taxon>
        <taxon>Bacillales</taxon>
        <taxon>Paenibacillaceae</taxon>
        <taxon>Thermobacillus</taxon>
    </lineage>
</organism>
<sequence length="43" mass="5083">MNAGVQTFDPEWAALIELARRIGLTIEEIREFLRNPERLKRTK</sequence>
<dbReference type="InterPro" id="IPR036281">
    <property type="entry name" value="SinR/SinI_dimer_dom_sf"/>
</dbReference>
<evidence type="ECO:0000259" key="1">
    <source>
        <dbReference type="PROSITE" id="PS51500"/>
    </source>
</evidence>
<proteinExistence type="predicted"/>
<dbReference type="InterPro" id="IPR010981">
    <property type="entry name" value="SinR/SinI_dimer_dom"/>
</dbReference>
<name>A0ABM8V407_THEXY</name>
<comment type="caution">
    <text evidence="2">The sequence shown here is derived from an EMBL/GenBank/DDBJ whole genome shotgun (WGS) entry which is preliminary data.</text>
</comment>
<protein>
    <submittedName>
        <fullName evidence="2">Anti-repressor SinI</fullName>
    </submittedName>
</protein>
<gene>
    <name evidence="2" type="primary">txxe 1298</name>
    <name evidence="2" type="ORF">TXXE_09490</name>
</gene>
<dbReference type="PROSITE" id="PS51500">
    <property type="entry name" value="SIN"/>
    <property type="match status" value="1"/>
</dbReference>
<evidence type="ECO:0000313" key="2">
    <source>
        <dbReference type="EMBL" id="CAG5086084.1"/>
    </source>
</evidence>
<evidence type="ECO:0000313" key="3">
    <source>
        <dbReference type="Proteomes" id="UP000681526"/>
    </source>
</evidence>
<reference evidence="2 3" key="1">
    <citation type="submission" date="2021-04" db="EMBL/GenBank/DDBJ databases">
        <authorList>
            <person name="Rakotoarivonina H."/>
        </authorList>
    </citation>
    <scope>NUCLEOTIDE SEQUENCE [LARGE SCALE GENOMIC DNA]</scope>
    <source>
        <strain evidence="2 3">XE</strain>
    </source>
</reference>
<feature type="domain" description="Sin" evidence="1">
    <location>
        <begin position="1"/>
        <end position="37"/>
    </location>
</feature>
<dbReference type="SUPFAM" id="SSF47406">
    <property type="entry name" value="SinR repressor dimerisation domain-like"/>
    <property type="match status" value="1"/>
</dbReference>
<dbReference type="EMBL" id="CAJRAY010000043">
    <property type="protein sequence ID" value="CAG5086084.1"/>
    <property type="molecule type" value="Genomic_DNA"/>
</dbReference>